<dbReference type="PANTHER" id="PTHR44019">
    <property type="entry name" value="WD REPEAT-CONTAINING PROTEIN 55"/>
    <property type="match status" value="1"/>
</dbReference>
<feature type="region of interest" description="Disordered" evidence="4">
    <location>
        <begin position="575"/>
        <end position="605"/>
    </location>
</feature>
<accession>A0A9P7A193</accession>
<organism evidence="5 6">
    <name type="scientific">Suillus placidus</name>
    <dbReference type="NCBI Taxonomy" id="48579"/>
    <lineage>
        <taxon>Eukaryota</taxon>
        <taxon>Fungi</taxon>
        <taxon>Dikarya</taxon>
        <taxon>Basidiomycota</taxon>
        <taxon>Agaricomycotina</taxon>
        <taxon>Agaricomycetes</taxon>
        <taxon>Agaricomycetidae</taxon>
        <taxon>Boletales</taxon>
        <taxon>Suillineae</taxon>
        <taxon>Suillaceae</taxon>
        <taxon>Suillus</taxon>
    </lineage>
</organism>
<dbReference type="InterPro" id="IPR050505">
    <property type="entry name" value="WDR55/POC1"/>
</dbReference>
<dbReference type="PANTHER" id="PTHR44019:SF8">
    <property type="entry name" value="POC1 CENTRIOLAR PROTEIN HOMOLOG"/>
    <property type="match status" value="1"/>
</dbReference>
<dbReference type="SUPFAM" id="SSF50978">
    <property type="entry name" value="WD40 repeat-like"/>
    <property type="match status" value="1"/>
</dbReference>
<dbReference type="EMBL" id="JABBWD010000008">
    <property type="protein sequence ID" value="KAG1780619.1"/>
    <property type="molecule type" value="Genomic_DNA"/>
</dbReference>
<feature type="region of interest" description="Disordered" evidence="4">
    <location>
        <begin position="325"/>
        <end position="386"/>
    </location>
</feature>
<feature type="repeat" description="WD" evidence="3">
    <location>
        <begin position="114"/>
        <end position="144"/>
    </location>
</feature>
<dbReference type="OrthoDB" id="10251741at2759"/>
<keyword evidence="1 3" id="KW-0853">WD repeat</keyword>
<feature type="compositionally biased region" description="Basic and acidic residues" evidence="4">
    <location>
        <begin position="477"/>
        <end position="488"/>
    </location>
</feature>
<dbReference type="Gene3D" id="2.130.10.10">
    <property type="entry name" value="YVTN repeat-like/Quinoprotein amine dehydrogenase"/>
    <property type="match status" value="2"/>
</dbReference>
<reference evidence="5" key="1">
    <citation type="journal article" date="2020" name="New Phytol.">
        <title>Comparative genomics reveals dynamic genome evolution in host specialist ectomycorrhizal fungi.</title>
        <authorList>
            <person name="Lofgren L.A."/>
            <person name="Nguyen N.H."/>
            <person name="Vilgalys R."/>
            <person name="Ruytinx J."/>
            <person name="Liao H.L."/>
            <person name="Branco S."/>
            <person name="Kuo A."/>
            <person name="LaButti K."/>
            <person name="Lipzen A."/>
            <person name="Andreopoulos W."/>
            <person name="Pangilinan J."/>
            <person name="Riley R."/>
            <person name="Hundley H."/>
            <person name="Na H."/>
            <person name="Barry K."/>
            <person name="Grigoriev I.V."/>
            <person name="Stajich J.E."/>
            <person name="Kennedy P.G."/>
        </authorList>
    </citation>
    <scope>NUCLEOTIDE SEQUENCE</scope>
    <source>
        <strain evidence="5">DOB743</strain>
    </source>
</reference>
<sequence length="632" mass="68766">MTSGSFAKPTVKEASTPAQSKIPTPRHKFEGHEKEIWGFVFLHDNIHIVSGSVDGTMRKWNCDTGLAVGKPWKSEGGRIYTLALSPDGKMIACGREDGSVQRWTTDGEMIKDVWTGHDDRVRSLSWSPSGVHIASGSEDGTILIRGAESGKVEVGPIKTEQGGVWSLAFSSSGERIASGGSYRTICIWNAQTGELVVGPIEDLVLDVTSLVWSSDNTKLYSASDKFARVFDSKTGELLHRFKHGNHLWSIALSPKHNVLACVGTTGVAQLWDTESHQPLGKPFHQNYDSLCYVSFSRDGSHLAYAGSDNKITLWMVKDIAPQLPSPTLLQKSDGRSAQQETGPNSPPSSCVDADATGGGGFIEEAHDDPYNNFFQSSQQSLPSASPGSCLPNLFSARRFCKGIFRCRPPPDESVPQEHSKRKFFVLRARSDSPLELATIEPNQPVPEGKVGEGDGDGEDEQGDNVDDRASMNGSLSARKDKGKQRDDPPADAQGPSSYDRTLSVHLNRKNSQKFWERLVQARDKNHTPWHWNSSLFPVESSRCPIDVAACRDEDRHGIAPESDAEAAATMLRTNDDVADSSTRPGQPAAWAQASQGRLTQTQASTSRPEEIAADLSLAVVVVPTCVSHEFVC</sequence>
<dbReference type="InterPro" id="IPR036322">
    <property type="entry name" value="WD40_repeat_dom_sf"/>
</dbReference>
<feature type="region of interest" description="Disordered" evidence="4">
    <location>
        <begin position="1"/>
        <end position="27"/>
    </location>
</feature>
<feature type="repeat" description="WD" evidence="3">
    <location>
        <begin position="72"/>
        <end position="103"/>
    </location>
</feature>
<feature type="repeat" description="WD" evidence="3">
    <location>
        <begin position="283"/>
        <end position="314"/>
    </location>
</feature>
<dbReference type="PROSITE" id="PS50082">
    <property type="entry name" value="WD_REPEATS_2"/>
    <property type="match status" value="5"/>
</dbReference>
<feature type="compositionally biased region" description="Low complexity" evidence="4">
    <location>
        <begin position="375"/>
        <end position="386"/>
    </location>
</feature>
<evidence type="ECO:0000313" key="5">
    <source>
        <dbReference type="EMBL" id="KAG1780619.1"/>
    </source>
</evidence>
<feature type="compositionally biased region" description="Polar residues" evidence="4">
    <location>
        <begin position="325"/>
        <end position="343"/>
    </location>
</feature>
<feature type="compositionally biased region" description="Acidic residues" evidence="4">
    <location>
        <begin position="453"/>
        <end position="464"/>
    </location>
</feature>
<evidence type="ECO:0000256" key="2">
    <source>
        <dbReference type="ARBA" id="ARBA00022737"/>
    </source>
</evidence>
<dbReference type="SMART" id="SM00320">
    <property type="entry name" value="WD40"/>
    <property type="match status" value="7"/>
</dbReference>
<name>A0A9P7A193_9AGAM</name>
<dbReference type="PROSITE" id="PS50294">
    <property type="entry name" value="WD_REPEATS_REGION"/>
    <property type="match status" value="2"/>
</dbReference>
<feature type="repeat" description="WD" evidence="3">
    <location>
        <begin position="29"/>
        <end position="70"/>
    </location>
</feature>
<feature type="compositionally biased region" description="Polar residues" evidence="4">
    <location>
        <begin position="592"/>
        <end position="605"/>
    </location>
</feature>
<evidence type="ECO:0000256" key="3">
    <source>
        <dbReference type="PROSITE-ProRule" id="PRU00221"/>
    </source>
</evidence>
<comment type="caution">
    <text evidence="5">The sequence shown here is derived from an EMBL/GenBank/DDBJ whole genome shotgun (WGS) entry which is preliminary data.</text>
</comment>
<dbReference type="Pfam" id="PF00400">
    <property type="entry name" value="WD40"/>
    <property type="match status" value="7"/>
</dbReference>
<evidence type="ECO:0000256" key="4">
    <source>
        <dbReference type="SAM" id="MobiDB-lite"/>
    </source>
</evidence>
<evidence type="ECO:0000313" key="6">
    <source>
        <dbReference type="Proteomes" id="UP000714275"/>
    </source>
</evidence>
<gene>
    <name evidence="5" type="ORF">EV702DRAFT_731539</name>
</gene>
<feature type="region of interest" description="Disordered" evidence="4">
    <location>
        <begin position="434"/>
        <end position="503"/>
    </location>
</feature>
<feature type="repeat" description="WD" evidence="3">
    <location>
        <begin position="157"/>
        <end position="198"/>
    </location>
</feature>
<protein>
    <submittedName>
        <fullName evidence="5">WD40-repeat-containing domain protein</fullName>
    </submittedName>
</protein>
<dbReference type="InterPro" id="IPR015943">
    <property type="entry name" value="WD40/YVTN_repeat-like_dom_sf"/>
</dbReference>
<keyword evidence="6" id="KW-1185">Reference proteome</keyword>
<dbReference type="AlphaFoldDB" id="A0A9P7A193"/>
<dbReference type="InterPro" id="IPR001680">
    <property type="entry name" value="WD40_rpt"/>
</dbReference>
<keyword evidence="2" id="KW-0677">Repeat</keyword>
<evidence type="ECO:0000256" key="1">
    <source>
        <dbReference type="ARBA" id="ARBA00022574"/>
    </source>
</evidence>
<proteinExistence type="predicted"/>
<dbReference type="CDD" id="cd00200">
    <property type="entry name" value="WD40"/>
    <property type="match status" value="1"/>
</dbReference>
<dbReference type="Proteomes" id="UP000714275">
    <property type="component" value="Unassembled WGS sequence"/>
</dbReference>